<evidence type="ECO:0000256" key="1">
    <source>
        <dbReference type="SAM" id="MobiDB-lite"/>
    </source>
</evidence>
<name>A0A7S2A3Z7_9STRA</name>
<evidence type="ECO:0000313" key="2">
    <source>
        <dbReference type="EMBL" id="CAD9356215.1"/>
    </source>
</evidence>
<dbReference type="AlphaFoldDB" id="A0A7S2A3Z7"/>
<feature type="region of interest" description="Disordered" evidence="1">
    <location>
        <begin position="103"/>
        <end position="184"/>
    </location>
</feature>
<feature type="compositionally biased region" description="Low complexity" evidence="1">
    <location>
        <begin position="141"/>
        <end position="173"/>
    </location>
</feature>
<accession>A0A7S2A3Z7</accession>
<feature type="compositionally biased region" description="Low complexity" evidence="1">
    <location>
        <begin position="56"/>
        <end position="70"/>
    </location>
</feature>
<reference evidence="2" key="1">
    <citation type="submission" date="2021-01" db="EMBL/GenBank/DDBJ databases">
        <authorList>
            <person name="Corre E."/>
            <person name="Pelletier E."/>
            <person name="Niang G."/>
            <person name="Scheremetjew M."/>
            <person name="Finn R."/>
            <person name="Kale V."/>
            <person name="Holt S."/>
            <person name="Cochrane G."/>
            <person name="Meng A."/>
            <person name="Brown T."/>
            <person name="Cohen L."/>
        </authorList>
    </citation>
    <scope>NUCLEOTIDE SEQUENCE</scope>
    <source>
        <strain evidence="2">Pop2</strain>
    </source>
</reference>
<feature type="compositionally biased region" description="Low complexity" evidence="1">
    <location>
        <begin position="112"/>
        <end position="126"/>
    </location>
</feature>
<dbReference type="EMBL" id="HBGN01038103">
    <property type="protein sequence ID" value="CAD9356215.1"/>
    <property type="molecule type" value="Transcribed_RNA"/>
</dbReference>
<sequence length="307" mass="34173">MPTTPVSKQEMMISANNSRNGHLNHRYHYSFRFIYITFITIAISSCCITEGKHNPSSLKTRSSLSSSSIPSKKKNKSGWTLQSRVFKNSKDDDASLSRLSKELMQRGGDDSATTTTTTAAQPRTTAGLFNRSADEIRSSRNAATAKPFNPNNNNNANTATGAPSSSSSSAIRAARNRRRATAARLTASDIRIPDPGSMEPVRQGLMTLHTLLGNAELGLNEQRQRQQRIQQHRQEVDGEEKGEEELTDNFVGQSQQRNQLDHHPLNSHRQWYRGQWLDALDTVNQWLEATIVDIVLPSDLLGNWAVS</sequence>
<gene>
    <name evidence="2" type="ORF">DBRI1063_LOCUS24385</name>
</gene>
<protein>
    <submittedName>
        <fullName evidence="2">Uncharacterized protein</fullName>
    </submittedName>
</protein>
<feature type="region of interest" description="Disordered" evidence="1">
    <location>
        <begin position="53"/>
        <end position="83"/>
    </location>
</feature>
<organism evidence="2">
    <name type="scientific">Ditylum brightwellii</name>
    <dbReference type="NCBI Taxonomy" id="49249"/>
    <lineage>
        <taxon>Eukaryota</taxon>
        <taxon>Sar</taxon>
        <taxon>Stramenopiles</taxon>
        <taxon>Ochrophyta</taxon>
        <taxon>Bacillariophyta</taxon>
        <taxon>Mediophyceae</taxon>
        <taxon>Lithodesmiophycidae</taxon>
        <taxon>Lithodesmiales</taxon>
        <taxon>Lithodesmiaceae</taxon>
        <taxon>Ditylum</taxon>
    </lineage>
</organism>
<proteinExistence type="predicted"/>